<dbReference type="InterPro" id="IPR056842">
    <property type="entry name" value="THADA-like_TPR_C"/>
</dbReference>
<dbReference type="EMBL" id="KQ087196">
    <property type="protein sequence ID" value="KLT43272.1"/>
    <property type="molecule type" value="Genomic_DNA"/>
</dbReference>
<dbReference type="PANTHER" id="PTHR14387:SF0">
    <property type="entry name" value="DUF2428 DOMAIN-CONTAINING PROTEIN"/>
    <property type="match status" value="1"/>
</dbReference>
<dbReference type="GO" id="GO:0030488">
    <property type="term" value="P:tRNA methylation"/>
    <property type="evidence" value="ECO:0007669"/>
    <property type="project" value="TreeGrafter"/>
</dbReference>
<evidence type="ECO:0000256" key="3">
    <source>
        <dbReference type="SAM" id="Coils"/>
    </source>
</evidence>
<dbReference type="PANTHER" id="PTHR14387">
    <property type="entry name" value="THADA/DEATH RECEPTOR INTERACTING PROTEIN"/>
    <property type="match status" value="1"/>
</dbReference>
<evidence type="ECO:0000259" key="4">
    <source>
        <dbReference type="Pfam" id="PF10350"/>
    </source>
</evidence>
<dbReference type="InterPro" id="IPR051954">
    <property type="entry name" value="tRNA_methyltransferase_THADA"/>
</dbReference>
<dbReference type="GO" id="GO:0005829">
    <property type="term" value="C:cytosol"/>
    <property type="evidence" value="ECO:0007669"/>
    <property type="project" value="TreeGrafter"/>
</dbReference>
<feature type="domain" description="tRNA (32-2'-O)-methyltransferase regulator THADA-like C-terminal TPR repeats region" evidence="6">
    <location>
        <begin position="788"/>
        <end position="944"/>
    </location>
</feature>
<evidence type="ECO:0000259" key="6">
    <source>
        <dbReference type="Pfam" id="PF25151"/>
    </source>
</evidence>
<keyword evidence="2" id="KW-0819">tRNA processing</keyword>
<gene>
    <name evidence="7" type="ORF">CC85DRAFT_284619</name>
</gene>
<dbReference type="RefSeq" id="XP_018279763.1">
    <property type="nucleotide sequence ID" value="XM_018422822.1"/>
</dbReference>
<evidence type="ECO:0000313" key="7">
    <source>
        <dbReference type="EMBL" id="KLT43272.1"/>
    </source>
</evidence>
<evidence type="ECO:0000256" key="2">
    <source>
        <dbReference type="ARBA" id="ARBA00022694"/>
    </source>
</evidence>
<dbReference type="InterPro" id="IPR016024">
    <property type="entry name" value="ARM-type_fold"/>
</dbReference>
<keyword evidence="3" id="KW-0175">Coiled coil</keyword>
<reference evidence="7 8" key="1">
    <citation type="submission" date="2015-03" db="EMBL/GenBank/DDBJ databases">
        <title>Genomics and transcriptomics of the oil-accumulating basidiomycete yeast T. oleaginosus allow insights into substrate utilization and the diverse evolutionary trajectories of mating systems in fungi.</title>
        <authorList>
            <consortium name="DOE Joint Genome Institute"/>
            <person name="Kourist R."/>
            <person name="Kracht O."/>
            <person name="Bracharz F."/>
            <person name="Lipzen A."/>
            <person name="Nolan M."/>
            <person name="Ohm R."/>
            <person name="Grigoriev I."/>
            <person name="Sun S."/>
            <person name="Heitman J."/>
            <person name="Bruck T."/>
            <person name="Nowrousian M."/>
        </authorList>
    </citation>
    <scope>NUCLEOTIDE SEQUENCE [LARGE SCALE GENOMIC DNA]</scope>
    <source>
        <strain evidence="7 8">IBC0246</strain>
    </source>
</reference>
<feature type="domain" description="DUF2428" evidence="4">
    <location>
        <begin position="555"/>
        <end position="786"/>
    </location>
</feature>
<evidence type="ECO:0000259" key="5">
    <source>
        <dbReference type="Pfam" id="PF25150"/>
    </source>
</evidence>
<dbReference type="Gene3D" id="1.25.10.10">
    <property type="entry name" value="Leucine-rich Repeat Variant"/>
    <property type="match status" value="1"/>
</dbReference>
<dbReference type="STRING" id="879819.A0A0J0XQB6"/>
<organism evidence="7 8">
    <name type="scientific">Cutaneotrichosporon oleaginosum</name>
    <dbReference type="NCBI Taxonomy" id="879819"/>
    <lineage>
        <taxon>Eukaryota</taxon>
        <taxon>Fungi</taxon>
        <taxon>Dikarya</taxon>
        <taxon>Basidiomycota</taxon>
        <taxon>Agaricomycotina</taxon>
        <taxon>Tremellomycetes</taxon>
        <taxon>Trichosporonales</taxon>
        <taxon>Trichosporonaceae</taxon>
        <taxon>Cutaneotrichosporon</taxon>
    </lineage>
</organism>
<dbReference type="InterPro" id="IPR056843">
    <property type="entry name" value="THADA-like_TPR"/>
</dbReference>
<dbReference type="Pfam" id="PF25150">
    <property type="entry name" value="TPR_Trm732"/>
    <property type="match status" value="1"/>
</dbReference>
<feature type="coiled-coil region" evidence="3">
    <location>
        <begin position="496"/>
        <end position="523"/>
    </location>
</feature>
<dbReference type="InterPro" id="IPR019442">
    <property type="entry name" value="THADA/TRM732_DUF2428"/>
</dbReference>
<dbReference type="OrthoDB" id="734129at2759"/>
<evidence type="ECO:0000256" key="1">
    <source>
        <dbReference type="ARBA" id="ARBA00010409"/>
    </source>
</evidence>
<dbReference type="Proteomes" id="UP000053611">
    <property type="component" value="Unassembled WGS sequence"/>
</dbReference>
<comment type="similarity">
    <text evidence="1">Belongs to the THADA family.</text>
</comment>
<evidence type="ECO:0000313" key="8">
    <source>
        <dbReference type="Proteomes" id="UP000053611"/>
    </source>
</evidence>
<feature type="domain" description="tRNA (32-2'-O)-methyltransferase regulator THADA-like TPR repeats region" evidence="5">
    <location>
        <begin position="190"/>
        <end position="368"/>
    </location>
</feature>
<keyword evidence="8" id="KW-1185">Reference proteome</keyword>
<dbReference type="GeneID" id="28983425"/>
<proteinExistence type="inferred from homology"/>
<sequence length="1330" mass="144319">MQRKGISALEAARKELHRKSPQDLTINHLTVATDVALGGGDDAEVLGFAASLLRQLAATLDLPGVHQLIETRIEPALRPRGALAELIVTNLAHKIKSRAQRSSEALTAAVRLTPTFPNLLVPLFTAIVSDSLGRRSNLLGITILANAVPDSAIPVDLLPRLMVDVDEKDAAAQRCGAIVALLSRRQEDGWLDSLLPYLGKKESAATLSRYLLPALTKVHRSAYEPLLSLLDEAASDDRYFGPWVSAASYGVSAGFITLEGLPQQRLMEGISHSDLTVRIMAFELLAHSRSIFDYEVMILVKKALEINTIVPTANGRTEMRSAIHSFLNTTKAQEEQAVRNLKKKGEVAERARAILNGAEDFHKWWLDAYLGPSIKACREMPHLRSIFALLLLRLYTEIYGPSVYERVFTAERVADLIACQASEFVDARLGARNLIALAPLPLAGYESLDTPPAQRLLVGARSSINHPRLTQADAGRAALCILFTKLVVPLGHKAALSFVADTMEELERHLQKAEDNVARGIVEYPLHGPLSVLVDLVRCLDLSTSEAQAAWSSTFHALNAIVHRVWGVTRKVLSLGPEDEGTSHEIARAFDVLEEEDEEGDHTNLLSGSWRAAREAAELLSAIITVPLHEGQTVWNEAEVDAAGRTFLLWLHEIRHRGTFSSIAPAFGTVVEAVQRIPSLSHLVRVWVDSLLDTVAEGKLSTLRRSAALPYTFLALLSDRTQRDRAINTLLSMASLSSSTSDPTKVHSMNILKVVLLDAKQAHLLPLYLERTLITSLQAFGSANWAVRNVALILFSTLTNRALSTSRPQDDSGRAALDARQTLASWHQKYPNLLPYIIQTLRNVRGRGPLSLGEHSPLFPLLIIIRSLRWSVDGEALAASLYPAVEPFLSSREWMVRAAAAQALSSLLSPEAGLDKAKVTATRISHASDEPNLLHGRLLFLRRLLEDVVDRADGVAPRLRDALGERAHPMISAAILDCVVAYGRVCPTGKGSDESDGLLPAAAAAARGFLTARPTVGSDLLHTAAARVLILAGETVSLLKPSVPEDAQLLALEAMEHTPATLAAVIHLARRGSNAVRTAALEALADWPDCGADILTLREEMLRLAAHARSVPLKEAALSAVGRAFASTPANAEWSTLAELVADAADESQSEPRRESALSALTSLAPIIFTLPTPVRGRLLRSLLALLEDDDLEIRSGAAAVMSAARGQKPVDQHSAVDAWWEWVGAHVGEEREEWEGWLWSLVLPPQQTSAEARLFVEEPPNLFRNAVAVAERAANVLATLGGDSAGRRQALAVVDRIEDGAAYAPIDAGWAAAHIRRRRAAAVRTALGL</sequence>
<name>A0A0J0XQB6_9TREE</name>
<dbReference type="SUPFAM" id="SSF48371">
    <property type="entry name" value="ARM repeat"/>
    <property type="match status" value="1"/>
</dbReference>
<dbReference type="Pfam" id="PF10350">
    <property type="entry name" value="DUF2428"/>
    <property type="match status" value="1"/>
</dbReference>
<protein>
    <submittedName>
        <fullName evidence="7">Uncharacterized protein</fullName>
    </submittedName>
</protein>
<dbReference type="InterPro" id="IPR011989">
    <property type="entry name" value="ARM-like"/>
</dbReference>
<accession>A0A0J0XQB6</accession>
<dbReference type="Pfam" id="PF25151">
    <property type="entry name" value="TPR_Trm732_C"/>
    <property type="match status" value="1"/>
</dbReference>